<dbReference type="RefSeq" id="WP_377029868.1">
    <property type="nucleotide sequence ID" value="NZ_JBHOMY010000031.1"/>
</dbReference>
<name>A0ABV6Y8Z4_9HYPH</name>
<protein>
    <recommendedName>
        <fullName evidence="4">DUF2157 domain-containing protein</fullName>
    </recommendedName>
</protein>
<organism evidence="2 3">
    <name type="scientific">Microvirga arabica</name>
    <dbReference type="NCBI Taxonomy" id="1128671"/>
    <lineage>
        <taxon>Bacteria</taxon>
        <taxon>Pseudomonadati</taxon>
        <taxon>Pseudomonadota</taxon>
        <taxon>Alphaproteobacteria</taxon>
        <taxon>Hyphomicrobiales</taxon>
        <taxon>Methylobacteriaceae</taxon>
        <taxon>Microvirga</taxon>
    </lineage>
</organism>
<feature type="transmembrane region" description="Helical" evidence="1">
    <location>
        <begin position="262"/>
        <end position="281"/>
    </location>
</feature>
<keyword evidence="1" id="KW-0472">Membrane</keyword>
<evidence type="ECO:0000313" key="2">
    <source>
        <dbReference type="EMBL" id="MFC1457540.1"/>
    </source>
</evidence>
<feature type="transmembrane region" description="Helical" evidence="1">
    <location>
        <begin position="54"/>
        <end position="75"/>
    </location>
</feature>
<feature type="transmembrane region" description="Helical" evidence="1">
    <location>
        <begin position="111"/>
        <end position="130"/>
    </location>
</feature>
<feature type="transmembrane region" description="Helical" evidence="1">
    <location>
        <begin position="178"/>
        <end position="199"/>
    </location>
</feature>
<feature type="transmembrane region" description="Helical" evidence="1">
    <location>
        <begin position="150"/>
        <end position="171"/>
    </location>
</feature>
<keyword evidence="1" id="KW-0812">Transmembrane</keyword>
<keyword evidence="1" id="KW-1133">Transmembrane helix</keyword>
<feature type="transmembrane region" description="Helical" evidence="1">
    <location>
        <begin position="309"/>
        <end position="330"/>
    </location>
</feature>
<feature type="transmembrane region" description="Helical" evidence="1">
    <location>
        <begin position="81"/>
        <end position="102"/>
    </location>
</feature>
<evidence type="ECO:0000313" key="3">
    <source>
        <dbReference type="Proteomes" id="UP001593940"/>
    </source>
</evidence>
<dbReference type="EMBL" id="JBHOMY010000031">
    <property type="protein sequence ID" value="MFC1457540.1"/>
    <property type="molecule type" value="Genomic_DNA"/>
</dbReference>
<reference evidence="2 3" key="1">
    <citation type="submission" date="2024-09" db="EMBL/GenBank/DDBJ databases">
        <title>Nodulacao em especies de Leguminosae Basais da Amazonia e Caracterizacao dos Rizobios e Bacterias Associadas aos Nodulos.</title>
        <authorList>
            <person name="Jambeiro I.C.A."/>
            <person name="Lopes I.S."/>
            <person name="Aguiar E.R.G.R."/>
            <person name="Santos A.F.J."/>
            <person name="Dos Santos J.M.F."/>
            <person name="Gross E."/>
        </authorList>
    </citation>
    <scope>NUCLEOTIDE SEQUENCE [LARGE SCALE GENOMIC DNA]</scope>
    <source>
        <strain evidence="2 3">BRUESC1165</strain>
    </source>
</reference>
<feature type="transmembrane region" description="Helical" evidence="1">
    <location>
        <begin position="239"/>
        <end position="256"/>
    </location>
</feature>
<keyword evidence="3" id="KW-1185">Reference proteome</keyword>
<feature type="transmembrane region" description="Helical" evidence="1">
    <location>
        <begin position="211"/>
        <end position="227"/>
    </location>
</feature>
<gene>
    <name evidence="2" type="ORF">ACETIH_12590</name>
</gene>
<comment type="caution">
    <text evidence="2">The sequence shown here is derived from an EMBL/GenBank/DDBJ whole genome shotgun (WGS) entry which is preliminary data.</text>
</comment>
<evidence type="ECO:0008006" key="4">
    <source>
        <dbReference type="Google" id="ProtNLM"/>
    </source>
</evidence>
<proteinExistence type="predicted"/>
<sequence>MAYSEDDVKAAGRAIALRDDQISGLLAVLRARASVPQKAVQPSHEQVRFDLAHLLWYAGALIIMGAMSLFTTLAFNMLGGGALAIIGIIYAALFTLGGHVLWHGRNLKTPAGLLVTVAVAMAPLVVFGIQDAMGWWDEAGAPGRYQGFHVWIKSSWLPMEIVTILVGLLALRFYPFSFIVFVIAYALWFMSMDLTPWLFQNDDLNWGARKNVSMAFGLVVMLTAWVVDVKRSKDHDFAFWLHLSGLMAFWGGLTFSSSDSEVAKAIYCLINVGLILLSVFLMRRAYALFGAIGVCLYLGHLASKVFADSLLFPFALSFIGILVIAAGLLLHRYHETLSNWMADHLPDTLKKLRPPHADALRLEHA</sequence>
<accession>A0ABV6Y8Z4</accession>
<dbReference type="Proteomes" id="UP001593940">
    <property type="component" value="Unassembled WGS sequence"/>
</dbReference>
<feature type="transmembrane region" description="Helical" evidence="1">
    <location>
        <begin position="286"/>
        <end position="303"/>
    </location>
</feature>
<evidence type="ECO:0000256" key="1">
    <source>
        <dbReference type="SAM" id="Phobius"/>
    </source>
</evidence>